<feature type="non-terminal residue" evidence="2">
    <location>
        <position position="370"/>
    </location>
</feature>
<protein>
    <recommendedName>
        <fullName evidence="3">Crinkler effector protein N-terminal domain-containing protein</fullName>
    </recommendedName>
</protein>
<keyword evidence="1" id="KW-0175">Coiled coil</keyword>
<organism evidence="2">
    <name type="scientific">Phytophthora nicotianae</name>
    <name type="common">Potato buckeye rot agent</name>
    <name type="synonym">Phytophthora parasitica</name>
    <dbReference type="NCBI Taxonomy" id="4792"/>
    <lineage>
        <taxon>Eukaryota</taxon>
        <taxon>Sar</taxon>
        <taxon>Stramenopiles</taxon>
        <taxon>Oomycota</taxon>
        <taxon>Peronosporomycetes</taxon>
        <taxon>Peronosporales</taxon>
        <taxon>Peronosporaceae</taxon>
        <taxon>Phytophthora</taxon>
    </lineage>
</organism>
<evidence type="ECO:0000256" key="1">
    <source>
        <dbReference type="SAM" id="Coils"/>
    </source>
</evidence>
<proteinExistence type="predicted"/>
<dbReference type="AlphaFoldDB" id="W2LQC7"/>
<accession>W2LQC7</accession>
<sequence>MLLQSKIDTSSYLRMLHVLVVVPALDVGSKRPADDEIAKVLEKLKLFLPKTLTEFIPLSLLEDEFRLDSLSTTRQSVDPIVMTPTVHKIWKGFGEFPPYYFVRMEQVVFWKVIKKLLFGEDRVVIVGSPSVGKSCFLMLLPFYRVFRKEKGSYSRLANLSLIDIMAVRLQAEGTFVLIDGPNQDEAEDAKNDSRIVVLPAWRDADLLQYGKLTNRVIEAGLRKIKRQNTPWPKLVKKQYFYSGGCLLRGAFVKRKPIVMKVRGYEKIEIRVPRVVCSGEDEASYYPCLITLGKDTYCKSEADGKGQDMSNKPETIVAIIQVTIRSEKKVKEERLRRLNEEMDKNSSLKDMKRAFVIVGPDFGVCEMFDLK</sequence>
<evidence type="ECO:0008006" key="3">
    <source>
        <dbReference type="Google" id="ProtNLM"/>
    </source>
</evidence>
<gene>
    <name evidence="2" type="ORF">L917_04106</name>
</gene>
<name>W2LQC7_PHYNI</name>
<feature type="coiled-coil region" evidence="1">
    <location>
        <begin position="320"/>
        <end position="347"/>
    </location>
</feature>
<dbReference type="OrthoDB" id="101269at2759"/>
<dbReference type="EMBL" id="KI678447">
    <property type="protein sequence ID" value="ETL98924.1"/>
    <property type="molecule type" value="Genomic_DNA"/>
</dbReference>
<evidence type="ECO:0000313" key="2">
    <source>
        <dbReference type="EMBL" id="ETL98924.1"/>
    </source>
</evidence>
<dbReference type="Proteomes" id="UP000054423">
    <property type="component" value="Unassembled WGS sequence"/>
</dbReference>
<dbReference type="VEuPathDB" id="FungiDB:PPTG_01717"/>
<reference evidence="2" key="1">
    <citation type="submission" date="2013-11" db="EMBL/GenBank/DDBJ databases">
        <title>The Genome Sequence of Phytophthora parasitica CHvinca01.</title>
        <authorList>
            <consortium name="The Broad Institute Genomics Platform"/>
            <person name="Russ C."/>
            <person name="Tyler B."/>
            <person name="Panabieres F."/>
            <person name="Shan W."/>
            <person name="Tripathy S."/>
            <person name="Grunwald N."/>
            <person name="Machado M."/>
            <person name="Johnson C.S."/>
            <person name="Arredondo F."/>
            <person name="Hong C."/>
            <person name="Coffey M."/>
            <person name="Young S.K."/>
            <person name="Zeng Q."/>
            <person name="Gargeya S."/>
            <person name="Fitzgerald M."/>
            <person name="Abouelleil A."/>
            <person name="Alvarado L."/>
            <person name="Chapman S.B."/>
            <person name="Gainer-Dewar J."/>
            <person name="Goldberg J."/>
            <person name="Griggs A."/>
            <person name="Gujja S."/>
            <person name="Hansen M."/>
            <person name="Howarth C."/>
            <person name="Imamovic A."/>
            <person name="Ireland A."/>
            <person name="Larimer J."/>
            <person name="McCowan C."/>
            <person name="Murphy C."/>
            <person name="Pearson M."/>
            <person name="Poon T.W."/>
            <person name="Priest M."/>
            <person name="Roberts A."/>
            <person name="Saif S."/>
            <person name="Shea T."/>
            <person name="Sykes S."/>
            <person name="Wortman J."/>
            <person name="Nusbaum C."/>
            <person name="Birren B."/>
        </authorList>
    </citation>
    <scope>NUCLEOTIDE SEQUENCE [LARGE SCALE GENOMIC DNA]</scope>
    <source>
        <strain evidence="2">CHvinca01</strain>
    </source>
</reference>